<reference evidence="4" key="1">
    <citation type="journal article" date="2019" name="Int. J. Syst. Evol. Microbiol.">
        <title>The Global Catalogue of Microorganisms (GCM) 10K type strain sequencing project: providing services to taxonomists for standard genome sequencing and annotation.</title>
        <authorList>
            <consortium name="The Broad Institute Genomics Platform"/>
            <consortium name="The Broad Institute Genome Sequencing Center for Infectious Disease"/>
            <person name="Wu L."/>
            <person name="Ma J."/>
        </authorList>
    </citation>
    <scope>NUCLEOTIDE SEQUENCE [LARGE SCALE GENOMIC DNA]</scope>
    <source>
        <strain evidence="4">ICMP 6774ER</strain>
    </source>
</reference>
<feature type="transmembrane region" description="Helical" evidence="2">
    <location>
        <begin position="70"/>
        <end position="94"/>
    </location>
</feature>
<evidence type="ECO:0000313" key="3">
    <source>
        <dbReference type="EMBL" id="MFD1938673.1"/>
    </source>
</evidence>
<dbReference type="Proteomes" id="UP001597368">
    <property type="component" value="Unassembled WGS sequence"/>
</dbReference>
<accession>A0ABW4T9G1</accession>
<feature type="transmembrane region" description="Helical" evidence="2">
    <location>
        <begin position="12"/>
        <end position="33"/>
    </location>
</feature>
<evidence type="ECO:0000256" key="1">
    <source>
        <dbReference type="SAM" id="MobiDB-lite"/>
    </source>
</evidence>
<dbReference type="RefSeq" id="WP_379580758.1">
    <property type="nucleotide sequence ID" value="NZ_JBHUFV010000068.1"/>
</dbReference>
<comment type="caution">
    <text evidence="3">The sequence shown here is derived from an EMBL/GenBank/DDBJ whole genome shotgun (WGS) entry which is preliminary data.</text>
</comment>
<evidence type="ECO:0000256" key="2">
    <source>
        <dbReference type="SAM" id="Phobius"/>
    </source>
</evidence>
<evidence type="ECO:0000313" key="4">
    <source>
        <dbReference type="Proteomes" id="UP001597368"/>
    </source>
</evidence>
<keyword evidence="4" id="KW-1185">Reference proteome</keyword>
<name>A0ABW4T9G1_9ACTN</name>
<protein>
    <submittedName>
        <fullName evidence="3">Uncharacterized protein</fullName>
    </submittedName>
</protein>
<dbReference type="EMBL" id="JBHUFV010000068">
    <property type="protein sequence ID" value="MFD1938673.1"/>
    <property type="molecule type" value="Genomic_DNA"/>
</dbReference>
<organism evidence="3 4">
    <name type="scientific">Nonomuraea mangrovi</name>
    <dbReference type="NCBI Taxonomy" id="2316207"/>
    <lineage>
        <taxon>Bacteria</taxon>
        <taxon>Bacillati</taxon>
        <taxon>Actinomycetota</taxon>
        <taxon>Actinomycetes</taxon>
        <taxon>Streptosporangiales</taxon>
        <taxon>Streptosporangiaceae</taxon>
        <taxon>Nonomuraea</taxon>
    </lineage>
</organism>
<proteinExistence type="predicted"/>
<feature type="region of interest" description="Disordered" evidence="1">
    <location>
        <begin position="39"/>
        <end position="59"/>
    </location>
</feature>
<sequence>MAKHEAFRHEGSVKLGFAMLGIGVVLLLCWLVASSDAEEPRCGGERMTSGDWCSSRRSGPSSFEERQANAAAAAFWLLRIGGVLTVGGAGLLVAERTTRSIRAGATPWARARRQREAEEAAAARAAARAALPPVSRDQLVLEIRAIKLPLASRPGYDPRAIDALLSRLVTRLETEPDTAKSVIPPALSFDLAYMTTSPGYDKELVEALLRRLRDLLDRKIV</sequence>
<keyword evidence="2" id="KW-0812">Transmembrane</keyword>
<keyword evidence="2" id="KW-1133">Transmembrane helix</keyword>
<keyword evidence="2" id="KW-0472">Membrane</keyword>
<gene>
    <name evidence="3" type="ORF">ACFSKW_45130</name>
</gene>